<dbReference type="Gene3D" id="3.40.50.2000">
    <property type="entry name" value="Glycogen Phosphorylase B"/>
    <property type="match status" value="2"/>
</dbReference>
<dbReference type="EMBL" id="BKCF01000004">
    <property type="protein sequence ID" value="GEQ86795.1"/>
    <property type="molecule type" value="Genomic_DNA"/>
</dbReference>
<accession>A0A5J4G2H0</accession>
<dbReference type="RefSeq" id="WP_151894712.1">
    <property type="nucleotide sequence ID" value="NZ_BKCF01000004.1"/>
</dbReference>
<comment type="caution">
    <text evidence="2">The sequence shown here is derived from an EMBL/GenBank/DDBJ whole genome shotgun (WGS) entry which is preliminary data.</text>
</comment>
<dbReference type="CDD" id="cd03801">
    <property type="entry name" value="GT4_PimA-like"/>
    <property type="match status" value="1"/>
</dbReference>
<dbReference type="PANTHER" id="PTHR45947">
    <property type="entry name" value="SULFOQUINOVOSYL TRANSFERASE SQD2"/>
    <property type="match status" value="1"/>
</dbReference>
<dbReference type="InterPro" id="IPR001296">
    <property type="entry name" value="Glyco_trans_1"/>
</dbReference>
<dbReference type="Proteomes" id="UP000326994">
    <property type="component" value="Unassembled WGS sequence"/>
</dbReference>
<dbReference type="GO" id="GO:0016757">
    <property type="term" value="F:glycosyltransferase activity"/>
    <property type="evidence" value="ECO:0007669"/>
    <property type="project" value="InterPro"/>
</dbReference>
<dbReference type="SUPFAM" id="SSF53756">
    <property type="entry name" value="UDP-Glycosyltransferase/glycogen phosphorylase"/>
    <property type="match status" value="1"/>
</dbReference>
<protein>
    <submittedName>
        <fullName evidence="2">1,2-diacylglycerol 3-glucosyltransferase</fullName>
    </submittedName>
</protein>
<keyword evidence="2" id="KW-0808">Transferase</keyword>
<feature type="domain" description="Glycosyl transferase family 1" evidence="1">
    <location>
        <begin position="166"/>
        <end position="318"/>
    </location>
</feature>
<dbReference type="OrthoDB" id="9810929at2"/>
<proteinExistence type="predicted"/>
<dbReference type="PANTHER" id="PTHR45947:SF15">
    <property type="entry name" value="TEICHURONIC ACID BIOSYNTHESIS GLYCOSYLTRANSFERASE TUAC-RELATED"/>
    <property type="match status" value="1"/>
</dbReference>
<organism evidence="2 3">
    <name type="scientific">Patiriisocius marinistellae</name>
    <dbReference type="NCBI Taxonomy" id="2494560"/>
    <lineage>
        <taxon>Bacteria</taxon>
        <taxon>Pseudomonadati</taxon>
        <taxon>Bacteroidota</taxon>
        <taxon>Flavobacteriia</taxon>
        <taxon>Flavobacteriales</taxon>
        <taxon>Flavobacteriaceae</taxon>
        <taxon>Patiriisocius</taxon>
    </lineage>
</organism>
<sequence length="338" mass="38437">MKKRILYVGNKSGVGNATITTIDTLSEQLKIEGFKLITTSSKKNKAWRLLDMLNTVYKYRNETDIVLIDTYSTLNFKYAVAVASLCRKFNIPYIPILHGGNLPERLKKSPKASTKLFQKSKVNVAPSSYLLEAFKAEGYHNTMYIPNTIKIENYPFLQREIVTAKLLWVRSFSKIYNPQLAIDVLKQLVYEGVQASLTMVGPEKDGSQDHCIKYAEQYNLKVNFTGKLTKNQWIEESKKHDIFINTTNFDNMPVSVIEAMALGLPVVSTNVGGLPHLIKNNETGILIKPNSITDFVIAIKNLMSENDKAVRLSINARNYSELFDWQQVKEKWVSILKD</sequence>
<evidence type="ECO:0000259" key="1">
    <source>
        <dbReference type="Pfam" id="PF00534"/>
    </source>
</evidence>
<keyword evidence="3" id="KW-1185">Reference proteome</keyword>
<gene>
    <name evidence="2" type="ORF">ULMS_23030</name>
</gene>
<dbReference type="Pfam" id="PF00534">
    <property type="entry name" value="Glycos_transf_1"/>
    <property type="match status" value="1"/>
</dbReference>
<evidence type="ECO:0000313" key="2">
    <source>
        <dbReference type="EMBL" id="GEQ86795.1"/>
    </source>
</evidence>
<dbReference type="AlphaFoldDB" id="A0A5J4G2H0"/>
<dbReference type="InterPro" id="IPR050194">
    <property type="entry name" value="Glycosyltransferase_grp1"/>
</dbReference>
<evidence type="ECO:0000313" key="3">
    <source>
        <dbReference type="Proteomes" id="UP000326994"/>
    </source>
</evidence>
<name>A0A5J4G2H0_9FLAO</name>
<reference evidence="2 3" key="1">
    <citation type="submission" date="2019-08" db="EMBL/GenBank/DDBJ databases">
        <title>Ulvibacter marinistellae sp. nov., isolated from a starfish, Patiria pectinifera.</title>
        <authorList>
            <person name="Kawano K."/>
            <person name="Ushijima N."/>
            <person name="Kihara M."/>
            <person name="Itoh H."/>
        </authorList>
    </citation>
    <scope>NUCLEOTIDE SEQUENCE [LARGE SCALE GENOMIC DNA]</scope>
    <source>
        <strain evidence="2 3">KK4</strain>
    </source>
</reference>